<evidence type="ECO:0000313" key="1">
    <source>
        <dbReference type="EMBL" id="KAI4364856.1"/>
    </source>
</evidence>
<dbReference type="EMBL" id="CM042885">
    <property type="protein sequence ID" value="KAI4364856.1"/>
    <property type="molecule type" value="Genomic_DNA"/>
</dbReference>
<dbReference type="Proteomes" id="UP001057402">
    <property type="component" value="Chromosome 6"/>
</dbReference>
<comment type="caution">
    <text evidence="1">The sequence shown here is derived from an EMBL/GenBank/DDBJ whole genome shotgun (WGS) entry which is preliminary data.</text>
</comment>
<organism evidence="1 2">
    <name type="scientific">Melastoma candidum</name>
    <dbReference type="NCBI Taxonomy" id="119954"/>
    <lineage>
        <taxon>Eukaryota</taxon>
        <taxon>Viridiplantae</taxon>
        <taxon>Streptophyta</taxon>
        <taxon>Embryophyta</taxon>
        <taxon>Tracheophyta</taxon>
        <taxon>Spermatophyta</taxon>
        <taxon>Magnoliopsida</taxon>
        <taxon>eudicotyledons</taxon>
        <taxon>Gunneridae</taxon>
        <taxon>Pentapetalae</taxon>
        <taxon>rosids</taxon>
        <taxon>malvids</taxon>
        <taxon>Myrtales</taxon>
        <taxon>Melastomataceae</taxon>
        <taxon>Melastomatoideae</taxon>
        <taxon>Melastomateae</taxon>
        <taxon>Melastoma</taxon>
    </lineage>
</organism>
<evidence type="ECO:0000313" key="2">
    <source>
        <dbReference type="Proteomes" id="UP001057402"/>
    </source>
</evidence>
<gene>
    <name evidence="1" type="ORF">MLD38_020892</name>
</gene>
<proteinExistence type="predicted"/>
<sequence>MESVAASPALKELERIRTRILERISALERSLPRKFTESPAVAPPLCSRISCGLAVRGAFVLPECPGITTTVPSRSGGGSSAWIRSIDHLCKSIVVVNTQASPNVTDCSNRNNSKYFVTVVQYTARVNAEALKAYLYSLDDGKIPEKKFNREFVLATDSF</sequence>
<name>A0ACB9QEG0_9MYRT</name>
<reference evidence="2" key="1">
    <citation type="journal article" date="2023" name="Front. Plant Sci.">
        <title>Chromosomal-level genome assembly of Melastoma candidum provides insights into trichome evolution.</title>
        <authorList>
            <person name="Zhong Y."/>
            <person name="Wu W."/>
            <person name="Sun C."/>
            <person name="Zou P."/>
            <person name="Liu Y."/>
            <person name="Dai S."/>
            <person name="Zhou R."/>
        </authorList>
    </citation>
    <scope>NUCLEOTIDE SEQUENCE [LARGE SCALE GENOMIC DNA]</scope>
</reference>
<accession>A0ACB9QEG0</accession>
<keyword evidence="2" id="KW-1185">Reference proteome</keyword>
<protein>
    <submittedName>
        <fullName evidence="1">Uncharacterized protein</fullName>
    </submittedName>
</protein>